<evidence type="ECO:0000313" key="3">
    <source>
        <dbReference type="Proteomes" id="UP001146120"/>
    </source>
</evidence>
<dbReference type="AlphaFoldDB" id="A0AAV2YSF1"/>
<dbReference type="EMBL" id="DAKRPA010000177">
    <property type="protein sequence ID" value="DAZ96147.1"/>
    <property type="molecule type" value="Genomic_DNA"/>
</dbReference>
<organism evidence="2 3">
    <name type="scientific">Lagenidium giganteum</name>
    <dbReference type="NCBI Taxonomy" id="4803"/>
    <lineage>
        <taxon>Eukaryota</taxon>
        <taxon>Sar</taxon>
        <taxon>Stramenopiles</taxon>
        <taxon>Oomycota</taxon>
        <taxon>Peronosporomycetes</taxon>
        <taxon>Pythiales</taxon>
        <taxon>Pythiaceae</taxon>
    </lineage>
</organism>
<dbReference type="Proteomes" id="UP001146120">
    <property type="component" value="Unassembled WGS sequence"/>
</dbReference>
<keyword evidence="1" id="KW-1133">Transmembrane helix</keyword>
<comment type="caution">
    <text evidence="2">The sequence shown here is derived from an EMBL/GenBank/DDBJ whole genome shotgun (WGS) entry which is preliminary data.</text>
</comment>
<sequence>MHLHITIAMVVILNTVLYIAERSLLGMHKRPRNTEEEIVDGESKAPFHGGLQAATLKEAEPSERHTGVRCGAASLMDAEGESEVDLSADSVSRRTSSSLLCCATSSSAIYITLPFH</sequence>
<evidence type="ECO:0000313" key="2">
    <source>
        <dbReference type="EMBL" id="DAZ96147.1"/>
    </source>
</evidence>
<feature type="transmembrane region" description="Helical" evidence="1">
    <location>
        <begin position="6"/>
        <end position="25"/>
    </location>
</feature>
<reference evidence="2" key="1">
    <citation type="submission" date="2022-11" db="EMBL/GenBank/DDBJ databases">
        <authorList>
            <person name="Morgan W.R."/>
            <person name="Tartar A."/>
        </authorList>
    </citation>
    <scope>NUCLEOTIDE SEQUENCE</scope>
    <source>
        <strain evidence="2">ARSEF 373</strain>
    </source>
</reference>
<keyword evidence="3" id="KW-1185">Reference proteome</keyword>
<evidence type="ECO:0000256" key="1">
    <source>
        <dbReference type="SAM" id="Phobius"/>
    </source>
</evidence>
<keyword evidence="1" id="KW-0812">Transmembrane</keyword>
<accession>A0AAV2YSF1</accession>
<name>A0AAV2YSF1_9STRA</name>
<gene>
    <name evidence="2" type="ORF">N0F65_008726</name>
</gene>
<keyword evidence="1" id="KW-0472">Membrane</keyword>
<proteinExistence type="predicted"/>
<reference evidence="2" key="2">
    <citation type="journal article" date="2023" name="Microbiol Resour">
        <title>Decontamination and Annotation of the Draft Genome Sequence of the Oomycete Lagenidium giganteum ARSEF 373.</title>
        <authorList>
            <person name="Morgan W.R."/>
            <person name="Tartar A."/>
        </authorList>
    </citation>
    <scope>NUCLEOTIDE SEQUENCE</scope>
    <source>
        <strain evidence="2">ARSEF 373</strain>
    </source>
</reference>
<protein>
    <submittedName>
        <fullName evidence="2">Uncharacterized protein</fullName>
    </submittedName>
</protein>